<dbReference type="SMART" id="SM00898">
    <property type="entry name" value="Fapy_DNA_glyco"/>
    <property type="match status" value="1"/>
</dbReference>
<gene>
    <name evidence="15" type="primary">mutM</name>
    <name evidence="15" type="synonym">fpg</name>
    <name evidence="18" type="ORF">J2S37_002586</name>
</gene>
<dbReference type="PROSITE" id="PS51066">
    <property type="entry name" value="ZF_FPG_2"/>
    <property type="match status" value="1"/>
</dbReference>
<dbReference type="Pfam" id="PF01149">
    <property type="entry name" value="Fapy_DNA_glyco"/>
    <property type="match status" value="1"/>
</dbReference>
<comment type="catalytic activity">
    <reaction evidence="14 15">
        <text>2'-deoxyribonucleotide-(2'-deoxyribose 5'-phosphate)-2'-deoxyribonucleotide-DNA = a 3'-end 2'-deoxyribonucleotide-(2,3-dehydro-2,3-deoxyribose 5'-phosphate)-DNA + a 5'-end 5'-phospho-2'-deoxyribonucleoside-DNA + H(+)</text>
        <dbReference type="Rhea" id="RHEA:66592"/>
        <dbReference type="Rhea" id="RHEA-COMP:13180"/>
        <dbReference type="Rhea" id="RHEA-COMP:16897"/>
        <dbReference type="Rhea" id="RHEA-COMP:17067"/>
        <dbReference type="ChEBI" id="CHEBI:15378"/>
        <dbReference type="ChEBI" id="CHEBI:136412"/>
        <dbReference type="ChEBI" id="CHEBI:157695"/>
        <dbReference type="ChEBI" id="CHEBI:167181"/>
        <dbReference type="EC" id="4.2.99.18"/>
    </reaction>
</comment>
<dbReference type="SMART" id="SM01232">
    <property type="entry name" value="H2TH"/>
    <property type="match status" value="1"/>
</dbReference>
<evidence type="ECO:0000256" key="4">
    <source>
        <dbReference type="ARBA" id="ARBA00022723"/>
    </source>
</evidence>
<keyword evidence="7 15" id="KW-0378">Hydrolase</keyword>
<evidence type="ECO:0000256" key="2">
    <source>
        <dbReference type="ARBA" id="ARBA00009409"/>
    </source>
</evidence>
<feature type="binding site" evidence="15">
    <location>
        <position position="111"/>
    </location>
    <ligand>
        <name>DNA</name>
        <dbReference type="ChEBI" id="CHEBI:16991"/>
    </ligand>
</feature>
<keyword evidence="12 15" id="KW-0511">Multifunctional enzyme</keyword>
<dbReference type="EC" id="3.2.2.23" evidence="15"/>
<evidence type="ECO:0000256" key="6">
    <source>
        <dbReference type="ARBA" id="ARBA00022771"/>
    </source>
</evidence>
<keyword evidence="13 15" id="KW-0326">Glycosidase</keyword>
<keyword evidence="10 15" id="KW-0234">DNA repair</keyword>
<dbReference type="NCBIfam" id="NF002211">
    <property type="entry name" value="PRK01103.1"/>
    <property type="match status" value="1"/>
</dbReference>
<dbReference type="NCBIfam" id="TIGR00577">
    <property type="entry name" value="fpg"/>
    <property type="match status" value="1"/>
</dbReference>
<keyword evidence="5 15" id="KW-0227">DNA damage</keyword>
<dbReference type="Gene3D" id="1.10.8.50">
    <property type="match status" value="1"/>
</dbReference>
<evidence type="ECO:0000256" key="7">
    <source>
        <dbReference type="ARBA" id="ARBA00022801"/>
    </source>
</evidence>
<feature type="domain" description="FPG-type" evidence="16">
    <location>
        <begin position="262"/>
        <end position="296"/>
    </location>
</feature>
<dbReference type="RefSeq" id="WP_277103496.1">
    <property type="nucleotide sequence ID" value="NZ_BAAAJS010000069.1"/>
</dbReference>
<evidence type="ECO:0000256" key="11">
    <source>
        <dbReference type="ARBA" id="ARBA00023239"/>
    </source>
</evidence>
<dbReference type="EMBL" id="JAVDYF010000001">
    <property type="protein sequence ID" value="MDR7356048.1"/>
    <property type="molecule type" value="Genomic_DNA"/>
</dbReference>
<protein>
    <recommendedName>
        <fullName evidence="15">Formamidopyrimidine-DNA glycosylase</fullName>
        <shortName evidence="15">Fapy-DNA glycosylase</shortName>
        <ecNumber evidence="15">3.2.2.23</ecNumber>
    </recommendedName>
    <alternativeName>
        <fullName evidence="15">DNA-(apurinic or apyrimidinic site) lyase MutM</fullName>
        <shortName evidence="15">AP lyase MutM</shortName>
        <ecNumber evidence="15">4.2.99.18</ecNumber>
    </alternativeName>
</protein>
<proteinExistence type="inferred from homology"/>
<dbReference type="PANTHER" id="PTHR22993:SF9">
    <property type="entry name" value="FORMAMIDOPYRIMIDINE-DNA GLYCOSYLASE"/>
    <property type="match status" value="1"/>
</dbReference>
<dbReference type="InterPro" id="IPR000214">
    <property type="entry name" value="Znf_DNA_glyclase/AP_lyase"/>
</dbReference>
<name>A0ABU2BBS6_9CORY</name>
<dbReference type="InterPro" id="IPR020629">
    <property type="entry name" value="FPG_Glyclase"/>
</dbReference>
<evidence type="ECO:0000256" key="12">
    <source>
        <dbReference type="ARBA" id="ARBA00023268"/>
    </source>
</evidence>
<comment type="catalytic activity">
    <reaction evidence="1 15">
        <text>Hydrolysis of DNA containing ring-opened 7-methylguanine residues, releasing 2,6-diamino-4-hydroxy-5-(N-methyl)formamidopyrimidine.</text>
        <dbReference type="EC" id="3.2.2.23"/>
    </reaction>
</comment>
<dbReference type="InterPro" id="IPR015887">
    <property type="entry name" value="DNA_glyclase_Znf_dom_DNA_BS"/>
</dbReference>
<dbReference type="Pfam" id="PF06827">
    <property type="entry name" value="zf-FPG_IleRS"/>
    <property type="match status" value="1"/>
</dbReference>
<evidence type="ECO:0000259" key="16">
    <source>
        <dbReference type="PROSITE" id="PS51066"/>
    </source>
</evidence>
<dbReference type="PANTHER" id="PTHR22993">
    <property type="entry name" value="FORMAMIDOPYRIMIDINE-DNA GLYCOSYLASE"/>
    <property type="match status" value="1"/>
</dbReference>
<feature type="active site" description="Proton donor" evidence="15">
    <location>
        <position position="3"/>
    </location>
</feature>
<dbReference type="HAMAP" id="MF_00103">
    <property type="entry name" value="Fapy_DNA_glycosyl"/>
    <property type="match status" value="1"/>
</dbReference>
<comment type="similarity">
    <text evidence="2 15">Belongs to the FPG family.</text>
</comment>
<feature type="binding site" evidence="15">
    <location>
        <position position="130"/>
    </location>
    <ligand>
        <name>DNA</name>
        <dbReference type="ChEBI" id="CHEBI:16991"/>
    </ligand>
</feature>
<comment type="caution">
    <text evidence="15">Lacks conserved residue(s) required for the propagation of feature annotation.</text>
</comment>
<organism evidence="18 19">
    <name type="scientific">Corynebacterium felinum</name>
    <dbReference type="NCBI Taxonomy" id="131318"/>
    <lineage>
        <taxon>Bacteria</taxon>
        <taxon>Bacillati</taxon>
        <taxon>Actinomycetota</taxon>
        <taxon>Actinomycetes</taxon>
        <taxon>Mycobacteriales</taxon>
        <taxon>Corynebacteriaceae</taxon>
        <taxon>Corynebacterium</taxon>
    </lineage>
</organism>
<evidence type="ECO:0000259" key="17">
    <source>
        <dbReference type="PROSITE" id="PS51068"/>
    </source>
</evidence>
<feature type="active site" description="Proton donor; for delta-elimination activity" evidence="15">
    <location>
        <position position="286"/>
    </location>
</feature>
<dbReference type="CDD" id="cd08966">
    <property type="entry name" value="EcFpg-like_N"/>
    <property type="match status" value="1"/>
</dbReference>
<evidence type="ECO:0000313" key="19">
    <source>
        <dbReference type="Proteomes" id="UP001183619"/>
    </source>
</evidence>
<keyword evidence="19" id="KW-1185">Reference proteome</keyword>
<dbReference type="InterPro" id="IPR015886">
    <property type="entry name" value="H2TH_FPG"/>
</dbReference>
<comment type="subunit">
    <text evidence="3 15">Monomer.</text>
</comment>
<feature type="active site" description="Schiff-base intermediate with DNA" evidence="15">
    <location>
        <position position="2"/>
    </location>
</feature>
<dbReference type="InterPro" id="IPR010979">
    <property type="entry name" value="Ribosomal_uS13-like_H2TH"/>
</dbReference>
<evidence type="ECO:0000256" key="9">
    <source>
        <dbReference type="ARBA" id="ARBA00023125"/>
    </source>
</evidence>
<evidence type="ECO:0000256" key="14">
    <source>
        <dbReference type="ARBA" id="ARBA00044632"/>
    </source>
</evidence>
<dbReference type="Proteomes" id="UP001183619">
    <property type="component" value="Unassembled WGS sequence"/>
</dbReference>
<dbReference type="GO" id="GO:0140078">
    <property type="term" value="F:class I DNA-(apurinic or apyrimidinic site) endonuclease activity"/>
    <property type="evidence" value="ECO:0007669"/>
    <property type="project" value="UniProtKB-EC"/>
</dbReference>
<accession>A0ABU2BBS6</accession>
<keyword evidence="6 15" id="KW-0863">Zinc-finger</keyword>
<sequence length="298" mass="33386">MPELPEVEVVRRGLDTHVRGRRFASVDCLHPRAIRGLEGGEDQLKVLLVGQEVISLQRRGKFLWLVLGKGDSASQSEVLGDGECLLVHLGMSGQMLIKDAAADADDPNFRHLRMRARLDDGQQLWFVDQRTFGYWLPCELVQIATGVVPRTVTHIARDLLDPQLCLSTLARGIKAQRGEIKKVLLNQEIVAGIGNIYADEMLFAATLHPRQPAHRISEKRLVELLRHGQDVMLRALEQGGTSFDELYVNVNGQSGYFDLSLHAYGQHGRGCDRCGEILVREKFGNRSSHFCPACQRLY</sequence>
<dbReference type="PROSITE" id="PS51068">
    <property type="entry name" value="FPG_CAT"/>
    <property type="match status" value="1"/>
</dbReference>
<dbReference type="InterPro" id="IPR012319">
    <property type="entry name" value="FPG_cat"/>
</dbReference>
<dbReference type="InterPro" id="IPR010663">
    <property type="entry name" value="Znf_FPG/IleRS"/>
</dbReference>
<reference evidence="18 19" key="1">
    <citation type="submission" date="2023-07" db="EMBL/GenBank/DDBJ databases">
        <title>Sequencing the genomes of 1000 actinobacteria strains.</title>
        <authorList>
            <person name="Klenk H.-P."/>
        </authorList>
    </citation>
    <scope>NUCLEOTIDE SEQUENCE [LARGE SCALE GENOMIC DNA]</scope>
    <source>
        <strain evidence="18 19">DSM 44508</strain>
    </source>
</reference>
<dbReference type="SUPFAM" id="SSF57716">
    <property type="entry name" value="Glucocorticoid receptor-like (DNA-binding domain)"/>
    <property type="match status" value="1"/>
</dbReference>
<evidence type="ECO:0000256" key="15">
    <source>
        <dbReference type="HAMAP-Rule" id="MF_00103"/>
    </source>
</evidence>
<dbReference type="GO" id="GO:0008534">
    <property type="term" value="F:oxidized purine nucleobase lesion DNA N-glycosylase activity"/>
    <property type="evidence" value="ECO:0007669"/>
    <property type="project" value="UniProtKB-EC"/>
</dbReference>
<feature type="active site" description="Proton donor; for beta-elimination activity" evidence="15">
    <location>
        <position position="61"/>
    </location>
</feature>
<evidence type="ECO:0000256" key="10">
    <source>
        <dbReference type="ARBA" id="ARBA00023204"/>
    </source>
</evidence>
<dbReference type="InterPro" id="IPR035937">
    <property type="entry name" value="FPG_N"/>
</dbReference>
<evidence type="ECO:0000256" key="5">
    <source>
        <dbReference type="ARBA" id="ARBA00022763"/>
    </source>
</evidence>
<evidence type="ECO:0000256" key="8">
    <source>
        <dbReference type="ARBA" id="ARBA00022833"/>
    </source>
</evidence>
<dbReference type="PROSITE" id="PS01242">
    <property type="entry name" value="ZF_FPG_1"/>
    <property type="match status" value="1"/>
</dbReference>
<feature type="domain" description="Formamidopyrimidine-DNA glycosylase catalytic" evidence="17">
    <location>
        <begin position="2"/>
        <end position="133"/>
    </location>
</feature>
<dbReference type="Gene3D" id="3.20.190.10">
    <property type="entry name" value="MutM-like, N-terminal"/>
    <property type="match status" value="1"/>
</dbReference>
<comment type="cofactor">
    <cofactor evidence="15">
        <name>Zn(2+)</name>
        <dbReference type="ChEBI" id="CHEBI:29105"/>
    </cofactor>
    <text evidence="15">Binds 1 zinc ion per subunit.</text>
</comment>
<dbReference type="SUPFAM" id="SSF81624">
    <property type="entry name" value="N-terminal domain of MutM-like DNA repair proteins"/>
    <property type="match status" value="1"/>
</dbReference>
<comment type="caution">
    <text evidence="18">The sequence shown here is derived from an EMBL/GenBank/DDBJ whole genome shotgun (WGS) entry which is preliminary data.</text>
</comment>
<evidence type="ECO:0000256" key="3">
    <source>
        <dbReference type="ARBA" id="ARBA00011245"/>
    </source>
</evidence>
<comment type="function">
    <text evidence="15">Involved in base excision repair of DNA damaged by oxidation or by mutagenic agents. Acts as DNA glycosylase that recognizes and removes damaged bases. Has a preference for oxidized purines, such as 7,8-dihydro-8-oxoguanine (8-oxoG). Has AP (apurinic/apyrimidinic) lyase activity and introduces nicks in the DNA strand. Cleaves the DNA backbone by beta-delta elimination to generate a single-strand break at the site of the removed base with both 3'- and 5'-phosphates.</text>
</comment>
<dbReference type="SUPFAM" id="SSF46946">
    <property type="entry name" value="S13-like H2TH domain"/>
    <property type="match status" value="1"/>
</dbReference>
<evidence type="ECO:0000313" key="18">
    <source>
        <dbReference type="EMBL" id="MDR7356048.1"/>
    </source>
</evidence>
<evidence type="ECO:0000256" key="13">
    <source>
        <dbReference type="ARBA" id="ARBA00023295"/>
    </source>
</evidence>
<dbReference type="Pfam" id="PF06831">
    <property type="entry name" value="H2TH"/>
    <property type="match status" value="1"/>
</dbReference>
<evidence type="ECO:0000256" key="1">
    <source>
        <dbReference type="ARBA" id="ARBA00001668"/>
    </source>
</evidence>
<keyword evidence="8 15" id="KW-0862">Zinc</keyword>
<dbReference type="EC" id="4.2.99.18" evidence="15"/>
<keyword evidence="9 15" id="KW-0238">DNA-binding</keyword>
<keyword evidence="11 15" id="KW-0456">Lyase</keyword>
<keyword evidence="4 15" id="KW-0479">Metal-binding</keyword>